<dbReference type="InParanoid" id="B0CTS4"/>
<dbReference type="HOGENOM" id="CLU_099119_0_0_1"/>
<protein>
    <submittedName>
        <fullName evidence="2">Predicted protein</fullName>
    </submittedName>
</protein>
<keyword evidence="1" id="KW-0472">Membrane</keyword>
<accession>B0CTS4</accession>
<dbReference type="OrthoDB" id="3040402at2759"/>
<gene>
    <name evidence="2" type="ORF">LACBIDRAFT_292004</name>
</gene>
<reference evidence="2 3" key="1">
    <citation type="journal article" date="2008" name="Nature">
        <title>The genome of Laccaria bicolor provides insights into mycorrhizal symbiosis.</title>
        <authorList>
            <person name="Martin F."/>
            <person name="Aerts A."/>
            <person name="Ahren D."/>
            <person name="Brun A."/>
            <person name="Danchin E.G.J."/>
            <person name="Duchaussoy F."/>
            <person name="Gibon J."/>
            <person name="Kohler A."/>
            <person name="Lindquist E."/>
            <person name="Pereda V."/>
            <person name="Salamov A."/>
            <person name="Shapiro H.J."/>
            <person name="Wuyts J."/>
            <person name="Blaudez D."/>
            <person name="Buee M."/>
            <person name="Brokstein P."/>
            <person name="Canbaeck B."/>
            <person name="Cohen D."/>
            <person name="Courty P.E."/>
            <person name="Coutinho P.M."/>
            <person name="Delaruelle C."/>
            <person name="Detter J.C."/>
            <person name="Deveau A."/>
            <person name="DiFazio S."/>
            <person name="Duplessis S."/>
            <person name="Fraissinet-Tachet L."/>
            <person name="Lucic E."/>
            <person name="Frey-Klett P."/>
            <person name="Fourrey C."/>
            <person name="Feussner I."/>
            <person name="Gay G."/>
            <person name="Grimwood J."/>
            <person name="Hoegger P.J."/>
            <person name="Jain P."/>
            <person name="Kilaru S."/>
            <person name="Labbe J."/>
            <person name="Lin Y.C."/>
            <person name="Legue V."/>
            <person name="Le Tacon F."/>
            <person name="Marmeisse R."/>
            <person name="Melayah D."/>
            <person name="Montanini B."/>
            <person name="Muratet M."/>
            <person name="Nehls U."/>
            <person name="Niculita-Hirzel H."/>
            <person name="Oudot-Le Secq M.P."/>
            <person name="Peter M."/>
            <person name="Quesneville H."/>
            <person name="Rajashekar B."/>
            <person name="Reich M."/>
            <person name="Rouhier N."/>
            <person name="Schmutz J."/>
            <person name="Yin T."/>
            <person name="Chalot M."/>
            <person name="Henrissat B."/>
            <person name="Kuees U."/>
            <person name="Lucas S."/>
            <person name="Van de Peer Y."/>
            <person name="Podila G.K."/>
            <person name="Polle A."/>
            <person name="Pukkila P.J."/>
            <person name="Richardson P.M."/>
            <person name="Rouze P."/>
            <person name="Sanders I.R."/>
            <person name="Stajich J.E."/>
            <person name="Tunlid A."/>
            <person name="Tuskan G."/>
            <person name="Grigoriev I.V."/>
        </authorList>
    </citation>
    <scope>NUCLEOTIDE SEQUENCE [LARGE SCALE GENOMIC DNA]</scope>
    <source>
        <strain evidence="3">S238N-H82 / ATCC MYA-4686</strain>
    </source>
</reference>
<dbReference type="RefSeq" id="XP_001875104.1">
    <property type="nucleotide sequence ID" value="XM_001875069.1"/>
</dbReference>
<keyword evidence="1" id="KW-1133">Transmembrane helix</keyword>
<evidence type="ECO:0000256" key="1">
    <source>
        <dbReference type="SAM" id="Phobius"/>
    </source>
</evidence>
<feature type="transmembrane region" description="Helical" evidence="1">
    <location>
        <begin position="122"/>
        <end position="139"/>
    </location>
</feature>
<organism evidence="3">
    <name type="scientific">Laccaria bicolor (strain S238N-H82 / ATCC MYA-4686)</name>
    <name type="common">Bicoloured deceiver</name>
    <name type="synonym">Laccaria laccata var. bicolor</name>
    <dbReference type="NCBI Taxonomy" id="486041"/>
    <lineage>
        <taxon>Eukaryota</taxon>
        <taxon>Fungi</taxon>
        <taxon>Dikarya</taxon>
        <taxon>Basidiomycota</taxon>
        <taxon>Agaricomycotina</taxon>
        <taxon>Agaricomycetes</taxon>
        <taxon>Agaricomycetidae</taxon>
        <taxon>Agaricales</taxon>
        <taxon>Agaricineae</taxon>
        <taxon>Hydnangiaceae</taxon>
        <taxon>Laccaria</taxon>
    </lineage>
</organism>
<dbReference type="EMBL" id="DS547092">
    <property type="protein sequence ID" value="EDR14545.1"/>
    <property type="molecule type" value="Genomic_DNA"/>
</dbReference>
<feature type="transmembrane region" description="Helical" evidence="1">
    <location>
        <begin position="169"/>
        <end position="188"/>
    </location>
</feature>
<keyword evidence="1" id="KW-0812">Transmembrane</keyword>
<proteinExistence type="predicted"/>
<dbReference type="AlphaFoldDB" id="B0CTS4"/>
<keyword evidence="3" id="KW-1185">Reference proteome</keyword>
<evidence type="ECO:0000313" key="3">
    <source>
        <dbReference type="Proteomes" id="UP000001194"/>
    </source>
</evidence>
<evidence type="ECO:0000313" key="2">
    <source>
        <dbReference type="EMBL" id="EDR14545.1"/>
    </source>
</evidence>
<dbReference type="KEGG" id="lbc:LACBIDRAFT_292004"/>
<feature type="transmembrane region" description="Helical" evidence="1">
    <location>
        <begin position="62"/>
        <end position="81"/>
    </location>
</feature>
<sequence length="245" mass="26898">MINNWMAVLEATTLLFTSLHYHRFESQGKYNEALCHINGHITSKQAEPPTCIMASLSEMDQLASLAGLLAVVLLRFLYVHLHKRRHQTSPSAKPPASLDEETQPLIAPSLPTRTSLSCKGKTVCHLAVIGYMVVTIFAGNQSTESKSTEVAVATIKEFGGPVLKDSRFVLGRGGMVANALIILARIWFYKSDAFLRELQADAVTLVAIPYVMEVLGTPVAQFPERRFVDFLAPAFGALCFFAAKD</sequence>
<dbReference type="GeneID" id="6070507"/>
<dbReference type="Proteomes" id="UP000001194">
    <property type="component" value="Unassembled WGS sequence"/>
</dbReference>
<name>B0CTS4_LACBS</name>